<dbReference type="Gene3D" id="3.60.15.10">
    <property type="entry name" value="Ribonuclease Z/Hydroxyacylglutathione hydrolase-like"/>
    <property type="match status" value="1"/>
</dbReference>
<dbReference type="Pfam" id="PF22505">
    <property type="entry name" value="RNase_J_b_CASP"/>
    <property type="match status" value="1"/>
</dbReference>
<keyword evidence="5" id="KW-0269">Exonuclease</keyword>
<keyword evidence="3 8" id="KW-0378">Hydrolase</keyword>
<sequence length="443" mass="48773">MWFLPLGGTGEIGMNMNLYGHAGRWLMIDCGVSFDEPLNPDKPNSFKHEVVCADPRFITDNKDELEAIIITHAHEDHIGAIEDLWLRWQKPIYTTPYTAAVLRRKLAYTAFADLVPIIEVNGGETVQIGPFSVTWVRFTHSLPEPFGLVIETAVARVLHTGDWKIDAQPITSDAFDEGLFKRIGLAGIDAVVGDSTNAMKPGWSTSEADCYDGLLAEAKEASGRVVVGCFSSNIARLITLARVAEASGRYIAVLGRSLERNVGLARQFGLWPEHIELIDHTHAGYLPPNEVLVVATGCQGEARAALNRLAEDSHPHLALDKGDKVIMSAIIIPGNELAIQRLTNKFNARRIEVVLAEQSPRVLHASGHPNQEELKQLYQWVKPRMVIPTHGEPEHLKAHADVAKQAGVRMTLTGMNGDLFKIGLQPSVRRNAIKAGRIALNRE</sequence>
<dbReference type="AlphaFoldDB" id="A0A432Y8P8"/>
<organism evidence="8 9">
    <name type="scientific">Idiomarina fontislapidosi</name>
    <dbReference type="NCBI Taxonomy" id="263723"/>
    <lineage>
        <taxon>Bacteria</taxon>
        <taxon>Pseudomonadati</taxon>
        <taxon>Pseudomonadota</taxon>
        <taxon>Gammaproteobacteria</taxon>
        <taxon>Alteromonadales</taxon>
        <taxon>Idiomarinaceae</taxon>
        <taxon>Idiomarina</taxon>
    </lineage>
</organism>
<keyword evidence="1" id="KW-0540">Nuclease</keyword>
<comment type="caution">
    <text evidence="8">The sequence shown here is derived from an EMBL/GenBank/DDBJ whole genome shotgun (WGS) entry which is preliminary data.</text>
</comment>
<keyword evidence="9" id="KW-1185">Reference proteome</keyword>
<evidence type="ECO:0000256" key="1">
    <source>
        <dbReference type="ARBA" id="ARBA00022722"/>
    </source>
</evidence>
<dbReference type="OrthoDB" id="9803916at2"/>
<dbReference type="InterPro" id="IPR011108">
    <property type="entry name" value="RMMBL"/>
</dbReference>
<gene>
    <name evidence="8" type="ORF">CWE25_05935</name>
</gene>
<accession>A0A432Y8P8</accession>
<evidence type="ECO:0000256" key="3">
    <source>
        <dbReference type="ARBA" id="ARBA00022801"/>
    </source>
</evidence>
<dbReference type="InterPro" id="IPR001279">
    <property type="entry name" value="Metallo-B-lactamas"/>
</dbReference>
<dbReference type="GO" id="GO:0046872">
    <property type="term" value="F:metal ion binding"/>
    <property type="evidence" value="ECO:0007669"/>
    <property type="project" value="UniProtKB-KW"/>
</dbReference>
<dbReference type="CDD" id="cd07714">
    <property type="entry name" value="RNaseJ_MBL-fold"/>
    <property type="match status" value="1"/>
</dbReference>
<proteinExistence type="predicted"/>
<dbReference type="GO" id="GO:0003723">
    <property type="term" value="F:RNA binding"/>
    <property type="evidence" value="ECO:0007669"/>
    <property type="project" value="UniProtKB-KW"/>
</dbReference>
<evidence type="ECO:0000259" key="7">
    <source>
        <dbReference type="SMART" id="SM00849"/>
    </source>
</evidence>
<name>A0A432Y8P8_9GAMM</name>
<dbReference type="Pfam" id="PF07521">
    <property type="entry name" value="RMMBL"/>
    <property type="match status" value="1"/>
</dbReference>
<dbReference type="SMART" id="SM00849">
    <property type="entry name" value="Lactamase_B"/>
    <property type="match status" value="1"/>
</dbReference>
<dbReference type="InterPro" id="IPR036866">
    <property type="entry name" value="RibonucZ/Hydroxyglut_hydro"/>
</dbReference>
<dbReference type="Proteomes" id="UP000287330">
    <property type="component" value="Unassembled WGS sequence"/>
</dbReference>
<evidence type="ECO:0000313" key="8">
    <source>
        <dbReference type="EMBL" id="RUO57302.1"/>
    </source>
</evidence>
<feature type="domain" description="Metallo-beta-lactamase" evidence="7">
    <location>
        <begin position="13"/>
        <end position="214"/>
    </location>
</feature>
<dbReference type="PANTHER" id="PTHR43694:SF1">
    <property type="entry name" value="RIBONUCLEASE J"/>
    <property type="match status" value="1"/>
</dbReference>
<keyword evidence="2" id="KW-0479">Metal-binding</keyword>
<dbReference type="InterPro" id="IPR042173">
    <property type="entry name" value="RNase_J_2"/>
</dbReference>
<reference evidence="9" key="1">
    <citation type="journal article" date="2018" name="Front. Microbiol.">
        <title>Genome-Based Analysis Reveals the Taxonomy and Diversity of the Family Idiomarinaceae.</title>
        <authorList>
            <person name="Liu Y."/>
            <person name="Lai Q."/>
            <person name="Shao Z."/>
        </authorList>
    </citation>
    <scope>NUCLEOTIDE SEQUENCE [LARGE SCALE GENOMIC DNA]</scope>
    <source>
        <strain evidence="9">F23</strain>
    </source>
</reference>
<evidence type="ECO:0000256" key="4">
    <source>
        <dbReference type="ARBA" id="ARBA00022833"/>
    </source>
</evidence>
<evidence type="ECO:0000313" key="9">
    <source>
        <dbReference type="Proteomes" id="UP000287330"/>
    </source>
</evidence>
<dbReference type="Gene3D" id="3.40.50.10710">
    <property type="entry name" value="Metallo-hydrolase/oxidoreductase"/>
    <property type="match status" value="1"/>
</dbReference>
<dbReference type="PANTHER" id="PTHR43694">
    <property type="entry name" value="RIBONUCLEASE J"/>
    <property type="match status" value="1"/>
</dbReference>
<dbReference type="GO" id="GO:0004527">
    <property type="term" value="F:exonuclease activity"/>
    <property type="evidence" value="ECO:0007669"/>
    <property type="project" value="UniProtKB-KW"/>
</dbReference>
<dbReference type="SUPFAM" id="SSF56281">
    <property type="entry name" value="Metallo-hydrolase/oxidoreductase"/>
    <property type="match status" value="1"/>
</dbReference>
<keyword evidence="4" id="KW-0862">Zinc</keyword>
<dbReference type="Pfam" id="PF00753">
    <property type="entry name" value="Lactamase_B"/>
    <property type="match status" value="1"/>
</dbReference>
<evidence type="ECO:0000256" key="6">
    <source>
        <dbReference type="ARBA" id="ARBA00022884"/>
    </source>
</evidence>
<dbReference type="InterPro" id="IPR055132">
    <property type="entry name" value="RNase_J_b_CASP"/>
</dbReference>
<evidence type="ECO:0000256" key="2">
    <source>
        <dbReference type="ARBA" id="ARBA00022723"/>
    </source>
</evidence>
<evidence type="ECO:0000256" key="5">
    <source>
        <dbReference type="ARBA" id="ARBA00022839"/>
    </source>
</evidence>
<protein>
    <submittedName>
        <fullName evidence="8">MBL fold metallo-hydrolase</fullName>
    </submittedName>
</protein>
<dbReference type="EMBL" id="PIPV01000003">
    <property type="protein sequence ID" value="RUO57302.1"/>
    <property type="molecule type" value="Genomic_DNA"/>
</dbReference>
<keyword evidence="6" id="KW-0694">RNA-binding</keyword>